<dbReference type="CDD" id="cd02440">
    <property type="entry name" value="AdoMet_MTases"/>
    <property type="match status" value="1"/>
</dbReference>
<dbReference type="Proteomes" id="UP001652660">
    <property type="component" value="Chromosome 2c"/>
</dbReference>
<comment type="similarity">
    <text evidence="7">Belongs to the class I-like SAM-binding methyltransferase superfamily. Trm1 family.</text>
</comment>
<keyword evidence="2 7" id="KW-0489">Methyltransferase</keyword>
<dbReference type="SUPFAM" id="SSF53335">
    <property type="entry name" value="S-adenosyl-L-methionine-dependent methyltransferases"/>
    <property type="match status" value="1"/>
</dbReference>
<keyword evidence="3 7" id="KW-0808">Transferase</keyword>
<dbReference type="InterPro" id="IPR002905">
    <property type="entry name" value="Trm1"/>
</dbReference>
<evidence type="ECO:0000313" key="9">
    <source>
        <dbReference type="RefSeq" id="XP_027104161.1"/>
    </source>
</evidence>
<evidence type="ECO:0000256" key="1">
    <source>
        <dbReference type="ARBA" id="ARBA00022555"/>
    </source>
</evidence>
<comment type="catalytic activity">
    <reaction evidence="7">
        <text>guanosine(26) in tRNA + 2 S-adenosyl-L-methionine = N(2)-dimethylguanosine(26) in tRNA + 2 S-adenosyl-L-homocysteine + 2 H(+)</text>
        <dbReference type="Rhea" id="RHEA:43140"/>
        <dbReference type="Rhea" id="RHEA-COMP:10359"/>
        <dbReference type="Rhea" id="RHEA-COMP:10360"/>
        <dbReference type="ChEBI" id="CHEBI:15378"/>
        <dbReference type="ChEBI" id="CHEBI:57856"/>
        <dbReference type="ChEBI" id="CHEBI:59789"/>
        <dbReference type="ChEBI" id="CHEBI:74269"/>
        <dbReference type="ChEBI" id="CHEBI:74513"/>
        <dbReference type="EC" id="2.1.1.216"/>
    </reaction>
</comment>
<dbReference type="Pfam" id="PF02005">
    <property type="entry name" value="TRM"/>
    <property type="match status" value="1"/>
</dbReference>
<evidence type="ECO:0000256" key="4">
    <source>
        <dbReference type="ARBA" id="ARBA00022691"/>
    </source>
</evidence>
<evidence type="ECO:0000256" key="3">
    <source>
        <dbReference type="ARBA" id="ARBA00022679"/>
    </source>
</evidence>
<dbReference type="AlphaFoldDB" id="A0A6P6VN82"/>
<dbReference type="EC" id="2.1.1.216" evidence="7"/>
<keyword evidence="4 7" id="KW-0949">S-adenosyl-L-methionine</keyword>
<dbReference type="RefSeq" id="XP_027104161.1">
    <property type="nucleotide sequence ID" value="XM_027248360.2"/>
</dbReference>
<dbReference type="PROSITE" id="PS51626">
    <property type="entry name" value="SAM_MT_TRM1"/>
    <property type="match status" value="1"/>
</dbReference>
<protein>
    <recommendedName>
        <fullName evidence="7">tRNA (guanine(26)-N(2))-dimethyltransferase</fullName>
        <ecNumber evidence="7">2.1.1.216</ecNumber>
    </recommendedName>
</protein>
<evidence type="ECO:0000256" key="5">
    <source>
        <dbReference type="ARBA" id="ARBA00022694"/>
    </source>
</evidence>
<accession>A0A6P6VN82</accession>
<keyword evidence="1 7" id="KW-0820">tRNA-binding</keyword>
<dbReference type="GO" id="GO:0002940">
    <property type="term" value="P:tRNA N2-guanine methylation"/>
    <property type="evidence" value="ECO:0007669"/>
    <property type="project" value="TreeGrafter"/>
</dbReference>
<reference evidence="8" key="1">
    <citation type="journal article" date="2025" name="Foods">
        <title>Unveiling the Microbial Signatures of Arabica Coffee Cherries: Insights into Ripeness Specific Diversity, Functional Traits, and Implications for Quality and Safety.</title>
        <authorList>
            <consortium name="RefSeq"/>
            <person name="Tenea G.N."/>
            <person name="Cifuentes V."/>
            <person name="Reyes P."/>
            <person name="Cevallos-Vallejos M."/>
        </authorList>
    </citation>
    <scope>NUCLEOTIDE SEQUENCE [LARGE SCALE GENOMIC DNA]</scope>
</reference>
<keyword evidence="6 7" id="KW-0694">RNA-binding</keyword>
<evidence type="ECO:0000256" key="2">
    <source>
        <dbReference type="ARBA" id="ARBA00022603"/>
    </source>
</evidence>
<dbReference type="GO" id="GO:0005634">
    <property type="term" value="C:nucleus"/>
    <property type="evidence" value="ECO:0007669"/>
    <property type="project" value="TreeGrafter"/>
</dbReference>
<evidence type="ECO:0000313" key="8">
    <source>
        <dbReference type="Proteomes" id="UP001652660"/>
    </source>
</evidence>
<evidence type="ECO:0000256" key="6">
    <source>
        <dbReference type="ARBA" id="ARBA00022884"/>
    </source>
</evidence>
<dbReference type="GO" id="GO:0000049">
    <property type="term" value="F:tRNA binding"/>
    <property type="evidence" value="ECO:0007669"/>
    <property type="project" value="UniProtKB-UniRule"/>
</dbReference>
<dbReference type="GO" id="GO:0160104">
    <property type="term" value="F:tRNA (guanine(26)-N2)-dimethyltransferase activity"/>
    <property type="evidence" value="ECO:0007669"/>
    <property type="project" value="UniProtKB-UniRule"/>
</dbReference>
<dbReference type="PANTHER" id="PTHR10631">
    <property type="entry name" value="N 2 ,N 2 -DIMETHYLGUANOSINE TRNA METHYLTRANSFERASE"/>
    <property type="match status" value="1"/>
</dbReference>
<reference evidence="9" key="2">
    <citation type="submission" date="2025-08" db="UniProtKB">
        <authorList>
            <consortium name="RefSeq"/>
        </authorList>
    </citation>
    <scope>IDENTIFICATION</scope>
    <source>
        <tissue evidence="9">Leaves</tissue>
    </source>
</reference>
<gene>
    <name evidence="9" type="primary">LOC113725285</name>
</gene>
<name>A0A6P6VN82_COFAR</name>
<dbReference type="GeneID" id="113725285"/>
<proteinExistence type="inferred from homology"/>
<dbReference type="PANTHER" id="PTHR10631:SF9">
    <property type="entry name" value="TRNA (GUANINE(26)-N(2))-DIMETHYLTRANSFERASE"/>
    <property type="match status" value="1"/>
</dbReference>
<dbReference type="OrthoDB" id="6349953at2759"/>
<organism evidence="8 9">
    <name type="scientific">Coffea arabica</name>
    <name type="common">Arabian coffee</name>
    <dbReference type="NCBI Taxonomy" id="13443"/>
    <lineage>
        <taxon>Eukaryota</taxon>
        <taxon>Viridiplantae</taxon>
        <taxon>Streptophyta</taxon>
        <taxon>Embryophyta</taxon>
        <taxon>Tracheophyta</taxon>
        <taxon>Spermatophyta</taxon>
        <taxon>Magnoliopsida</taxon>
        <taxon>eudicotyledons</taxon>
        <taxon>Gunneridae</taxon>
        <taxon>Pentapetalae</taxon>
        <taxon>asterids</taxon>
        <taxon>lamiids</taxon>
        <taxon>Gentianales</taxon>
        <taxon>Rubiaceae</taxon>
        <taxon>Ixoroideae</taxon>
        <taxon>Gardenieae complex</taxon>
        <taxon>Bertiereae - Coffeeae clade</taxon>
        <taxon>Coffeeae</taxon>
        <taxon>Coffea</taxon>
    </lineage>
</organism>
<evidence type="ECO:0000256" key="7">
    <source>
        <dbReference type="PROSITE-ProRule" id="PRU00958"/>
    </source>
</evidence>
<keyword evidence="8" id="KW-1185">Reference proteome</keyword>
<dbReference type="InterPro" id="IPR029063">
    <property type="entry name" value="SAM-dependent_MTases_sf"/>
</dbReference>
<keyword evidence="5 7" id="KW-0819">tRNA processing</keyword>
<dbReference type="Gene3D" id="3.40.50.150">
    <property type="entry name" value="Vaccinia Virus protein VP39"/>
    <property type="match status" value="1"/>
</dbReference>
<sequence length="432" mass="47641">MLSLPLQLQPLSPPFYPANSQPKTLKPVFPKACKSQYQTERGLQFDIGDTFFRHESATGRDFGVLSAALYKQSNGSLRVLDALCGCGIRSLRYLVEAKADFVLANDANENYRGIISGNLSRISEERWVVMNSDANRVMTERYLEKDYFDLVDVDSFGSDSSFLRAAIGAVKLDGLLYITSTDGYSSGGHRPQHSLAAYGAYVRPMPYSNEVGLRMLIGGALREASVLGYHVVPLFSYYSYHGPVFRAMLQIKRGRLPDSSTYNFISHCIQCGNSQTVAWDQLGQIRCPCITNACVPNSLIVSGPLWTGPLHQASHLARMLNLAEQLGWISDGNGRNLEKLIRLMVDESDPKLPVGYIKIDEVLKECVASRAKLNSPSIGAIMNTLHEVAFSPPLCSLSDQDPPIALETFDLTAWANILLWETPSLGFGDANN</sequence>